<gene>
    <name evidence="3" type="ORF">EDD62_0825</name>
</gene>
<sequence>MSKLNVSALNLVPIRQGKSVKDAIDEMVDLAQHLESLDYSRYWIAEHHNTLGLASSATVTLIQHTLQHTSTLVVGSGGIMLPNHSPLVVAEQFGTLETLFKGRLNLGLGRAPGTDRITANALRRDDGMRNVNSFPQDVNQLLTFFGDQSKQGFVKANPGMDTHVPVYILGSSTDSARLAASLGLPYAFASHFAPQMLKEAIEIYRDQFEPSEYLDEPYVIAGMNAILAETNDEAKHLATTMQQFILNIIRSESNPLMPPTDEIDQIMTDYEKQVIESRFPTALLGDKDTALEQLKQFTNDYHIDEVMAVTYIYDTDKQHHSYTLLKEVVDAFNQQ</sequence>
<evidence type="ECO:0000259" key="2">
    <source>
        <dbReference type="Pfam" id="PF00296"/>
    </source>
</evidence>
<dbReference type="PANTHER" id="PTHR30137">
    <property type="entry name" value="LUCIFERASE-LIKE MONOOXYGENASE"/>
    <property type="match status" value="1"/>
</dbReference>
<dbReference type="PANTHER" id="PTHR30137:SF6">
    <property type="entry name" value="LUCIFERASE-LIKE MONOOXYGENASE"/>
    <property type="match status" value="1"/>
</dbReference>
<keyword evidence="4" id="KW-1185">Reference proteome</keyword>
<dbReference type="InterPro" id="IPR011251">
    <property type="entry name" value="Luciferase-like_dom"/>
</dbReference>
<dbReference type="Proteomes" id="UP000277108">
    <property type="component" value="Unassembled WGS sequence"/>
</dbReference>
<dbReference type="InterPro" id="IPR050766">
    <property type="entry name" value="Bact_Lucif_Oxidored"/>
</dbReference>
<dbReference type="Pfam" id="PF00296">
    <property type="entry name" value="Bac_luciferase"/>
    <property type="match status" value="1"/>
</dbReference>
<proteinExistence type="predicted"/>
<evidence type="ECO:0000313" key="4">
    <source>
        <dbReference type="Proteomes" id="UP000277108"/>
    </source>
</evidence>
<organism evidence="3 4">
    <name type="scientific">Abyssicoccus albus</name>
    <dbReference type="NCBI Taxonomy" id="1817405"/>
    <lineage>
        <taxon>Bacteria</taxon>
        <taxon>Bacillati</taxon>
        <taxon>Bacillota</taxon>
        <taxon>Bacilli</taxon>
        <taxon>Bacillales</taxon>
        <taxon>Abyssicoccaceae</taxon>
    </lineage>
</organism>
<feature type="domain" description="Luciferase-like" evidence="2">
    <location>
        <begin position="20"/>
        <end position="295"/>
    </location>
</feature>
<accession>A0A3N5BKH8</accession>
<name>A0A3N5BKH8_9BACL</name>
<dbReference type="InterPro" id="IPR036661">
    <property type="entry name" value="Luciferase-like_sf"/>
</dbReference>
<dbReference type="RefSeq" id="WP_123807628.1">
    <property type="nucleotide sequence ID" value="NZ_RKRK01000002.1"/>
</dbReference>
<dbReference type="GO" id="GO:0016705">
    <property type="term" value="F:oxidoreductase activity, acting on paired donors, with incorporation or reduction of molecular oxygen"/>
    <property type="evidence" value="ECO:0007669"/>
    <property type="project" value="InterPro"/>
</dbReference>
<dbReference type="Gene3D" id="3.20.20.30">
    <property type="entry name" value="Luciferase-like domain"/>
    <property type="match status" value="1"/>
</dbReference>
<comment type="similarity">
    <text evidence="1">To bacterial alkanal monooxygenase alpha and beta chains.</text>
</comment>
<comment type="caution">
    <text evidence="3">The sequence shown here is derived from an EMBL/GenBank/DDBJ whole genome shotgun (WGS) entry which is preliminary data.</text>
</comment>
<reference evidence="3 4" key="1">
    <citation type="submission" date="2018-11" db="EMBL/GenBank/DDBJ databases">
        <title>Genomic Encyclopedia of Type Strains, Phase IV (KMG-IV): sequencing the most valuable type-strain genomes for metagenomic binning, comparative biology and taxonomic classification.</title>
        <authorList>
            <person name="Goeker M."/>
        </authorList>
    </citation>
    <scope>NUCLEOTIDE SEQUENCE [LARGE SCALE GENOMIC DNA]</scope>
    <source>
        <strain evidence="3 4">DSM 29158</strain>
    </source>
</reference>
<dbReference type="OrthoDB" id="9780518at2"/>
<dbReference type="AlphaFoldDB" id="A0A3N5BKH8"/>
<protein>
    <submittedName>
        <fullName evidence="3">Luciferase family oxidoreductase group 1</fullName>
    </submittedName>
</protein>
<dbReference type="GO" id="GO:0005829">
    <property type="term" value="C:cytosol"/>
    <property type="evidence" value="ECO:0007669"/>
    <property type="project" value="TreeGrafter"/>
</dbReference>
<dbReference type="InterPro" id="IPR019949">
    <property type="entry name" value="CmoO-like"/>
</dbReference>
<dbReference type="EMBL" id="RKRK01000002">
    <property type="protein sequence ID" value="RPF58183.1"/>
    <property type="molecule type" value="Genomic_DNA"/>
</dbReference>
<dbReference type="NCBIfam" id="TIGR03558">
    <property type="entry name" value="oxido_grp_1"/>
    <property type="match status" value="1"/>
</dbReference>
<evidence type="ECO:0000313" key="3">
    <source>
        <dbReference type="EMBL" id="RPF58183.1"/>
    </source>
</evidence>
<dbReference type="FunFam" id="3.20.20.30:FF:000002">
    <property type="entry name" value="LLM class flavin-dependent oxidoreductase"/>
    <property type="match status" value="1"/>
</dbReference>
<dbReference type="SUPFAM" id="SSF51679">
    <property type="entry name" value="Bacterial luciferase-like"/>
    <property type="match status" value="1"/>
</dbReference>
<evidence type="ECO:0000256" key="1">
    <source>
        <dbReference type="ARBA" id="ARBA00007789"/>
    </source>
</evidence>